<protein>
    <recommendedName>
        <fullName evidence="6">Very short patch repair endonuclease</fullName>
        <ecNumber evidence="6">3.1.-.-</ecNumber>
    </recommendedName>
</protein>
<comment type="similarity">
    <text evidence="6">Belongs to the vsr family.</text>
</comment>
<evidence type="ECO:0000256" key="6">
    <source>
        <dbReference type="PIRNR" id="PIRNR018267"/>
    </source>
</evidence>
<gene>
    <name evidence="7" type="ORF">HNQ88_002325</name>
</gene>
<keyword evidence="4 6" id="KW-0378">Hydrolase</keyword>
<evidence type="ECO:0000313" key="7">
    <source>
        <dbReference type="EMBL" id="MDR6239288.1"/>
    </source>
</evidence>
<dbReference type="EC" id="3.1.-.-" evidence="6"/>
<dbReference type="SUPFAM" id="SSF52980">
    <property type="entry name" value="Restriction endonuclease-like"/>
    <property type="match status" value="1"/>
</dbReference>
<evidence type="ECO:0000256" key="2">
    <source>
        <dbReference type="ARBA" id="ARBA00022759"/>
    </source>
</evidence>
<organism evidence="7 8">
    <name type="scientific">Aureibacter tunicatorum</name>
    <dbReference type="NCBI Taxonomy" id="866807"/>
    <lineage>
        <taxon>Bacteria</taxon>
        <taxon>Pseudomonadati</taxon>
        <taxon>Bacteroidota</taxon>
        <taxon>Cytophagia</taxon>
        <taxon>Cytophagales</taxon>
        <taxon>Persicobacteraceae</taxon>
        <taxon>Aureibacter</taxon>
    </lineage>
</organism>
<dbReference type="InterPro" id="IPR004603">
    <property type="entry name" value="DNA_mismatch_endonuc_vsr"/>
</dbReference>
<dbReference type="AlphaFoldDB" id="A0AAE3XNN3"/>
<sequence length="130" mass="15494">MSKIRSKNTKPELVVRKKLHSMGFRFNLYGRYKNTTLPGKPDIVLPRYKTVIFINGCFWHGHQNCKNFRLPKSNVFYWKKKIRNNILRDKKNYASLIELGWKVLIIWECELKKSIAEKNIQALTLKILNK</sequence>
<dbReference type="Proteomes" id="UP001185092">
    <property type="component" value="Unassembled WGS sequence"/>
</dbReference>
<evidence type="ECO:0000256" key="4">
    <source>
        <dbReference type="ARBA" id="ARBA00022801"/>
    </source>
</evidence>
<evidence type="ECO:0000256" key="5">
    <source>
        <dbReference type="ARBA" id="ARBA00023204"/>
    </source>
</evidence>
<dbReference type="EMBL" id="JAVDQD010000002">
    <property type="protein sequence ID" value="MDR6239288.1"/>
    <property type="molecule type" value="Genomic_DNA"/>
</dbReference>
<keyword evidence="5 6" id="KW-0234">DNA repair</keyword>
<dbReference type="PIRSF" id="PIRSF018267">
    <property type="entry name" value="VSR_endonuc"/>
    <property type="match status" value="1"/>
</dbReference>
<dbReference type="InterPro" id="IPR011335">
    <property type="entry name" value="Restrct_endonuc-II-like"/>
</dbReference>
<keyword evidence="2 6" id="KW-0255">Endonuclease</keyword>
<dbReference type="GO" id="GO:0006298">
    <property type="term" value="P:mismatch repair"/>
    <property type="evidence" value="ECO:0007669"/>
    <property type="project" value="UniProtKB-UniRule"/>
</dbReference>
<comment type="caution">
    <text evidence="7">The sequence shown here is derived from an EMBL/GenBank/DDBJ whole genome shotgun (WGS) entry which is preliminary data.</text>
</comment>
<evidence type="ECO:0000313" key="8">
    <source>
        <dbReference type="Proteomes" id="UP001185092"/>
    </source>
</evidence>
<dbReference type="NCBIfam" id="TIGR00632">
    <property type="entry name" value="vsr"/>
    <property type="match status" value="1"/>
</dbReference>
<keyword evidence="1 6" id="KW-0540">Nuclease</keyword>
<dbReference type="GO" id="GO:0004519">
    <property type="term" value="F:endonuclease activity"/>
    <property type="evidence" value="ECO:0007669"/>
    <property type="project" value="UniProtKB-KW"/>
</dbReference>
<keyword evidence="3 6" id="KW-0227">DNA damage</keyword>
<proteinExistence type="inferred from homology"/>
<accession>A0AAE3XNN3</accession>
<dbReference type="Gene3D" id="3.40.960.10">
    <property type="entry name" value="VSR Endonuclease"/>
    <property type="match status" value="1"/>
</dbReference>
<comment type="function">
    <text evidence="6">May nick specific sequences that contain T:G mispairs resulting from m5C-deamination.</text>
</comment>
<evidence type="ECO:0000256" key="3">
    <source>
        <dbReference type="ARBA" id="ARBA00022763"/>
    </source>
</evidence>
<dbReference type="CDD" id="cd00221">
    <property type="entry name" value="Vsr"/>
    <property type="match status" value="1"/>
</dbReference>
<keyword evidence="8" id="KW-1185">Reference proteome</keyword>
<dbReference type="Pfam" id="PF03852">
    <property type="entry name" value="Vsr"/>
    <property type="match status" value="1"/>
</dbReference>
<name>A0AAE3XNN3_9BACT</name>
<reference evidence="7" key="1">
    <citation type="submission" date="2023-07" db="EMBL/GenBank/DDBJ databases">
        <title>Genomic Encyclopedia of Type Strains, Phase IV (KMG-IV): sequencing the most valuable type-strain genomes for metagenomic binning, comparative biology and taxonomic classification.</title>
        <authorList>
            <person name="Goeker M."/>
        </authorList>
    </citation>
    <scope>NUCLEOTIDE SEQUENCE</scope>
    <source>
        <strain evidence="7">DSM 26174</strain>
    </source>
</reference>
<evidence type="ECO:0000256" key="1">
    <source>
        <dbReference type="ARBA" id="ARBA00022722"/>
    </source>
</evidence>
<dbReference type="GO" id="GO:0016787">
    <property type="term" value="F:hydrolase activity"/>
    <property type="evidence" value="ECO:0007669"/>
    <property type="project" value="UniProtKB-KW"/>
</dbReference>